<evidence type="ECO:0000313" key="9">
    <source>
        <dbReference type="Proteomes" id="UP000727056"/>
    </source>
</evidence>
<evidence type="ECO:0000256" key="4">
    <source>
        <dbReference type="ARBA" id="ARBA00023004"/>
    </source>
</evidence>
<dbReference type="InterPro" id="IPR041921">
    <property type="entry name" value="NuoE_N"/>
</dbReference>
<dbReference type="NCBIfam" id="NF005721">
    <property type="entry name" value="PRK07539.1-1"/>
    <property type="match status" value="1"/>
</dbReference>
<evidence type="ECO:0000256" key="3">
    <source>
        <dbReference type="ARBA" id="ARBA00022723"/>
    </source>
</evidence>
<dbReference type="InterPro" id="IPR002023">
    <property type="entry name" value="NuoE-like"/>
</dbReference>
<sequence length="282" mass="29571">MTEAANAAVGLGMPPLPPPDYPEDVRTRLAADAAEIIARYPGSRSALLPMLHLVQSEEGHVTRTGMRFCADQLGLTTAEVTAVATFYSMYRRKPSGDYQVGVCTNTLCAVLGGDAIFEALQDHLGVGNGETTEDGKVTLEHIECNAACDYAPVIMINWEFFDDQTVQSAKDLVDKLRAGETVTPTRGASLCDFKKTARILAGFPDPREGAVTEGGTGGDASLVGLRMATGEQLPAGRPATGPGSHPADGGPPQYLSKHDAPQQTSASDPDNPAASPTAEEGE</sequence>
<dbReference type="PANTHER" id="PTHR10371:SF3">
    <property type="entry name" value="NADH DEHYDROGENASE [UBIQUINONE] FLAVOPROTEIN 2, MITOCHONDRIAL"/>
    <property type="match status" value="1"/>
</dbReference>
<dbReference type="Proteomes" id="UP000727056">
    <property type="component" value="Unassembled WGS sequence"/>
</dbReference>
<dbReference type="Gene3D" id="3.40.30.10">
    <property type="entry name" value="Glutaredoxin"/>
    <property type="match status" value="1"/>
</dbReference>
<dbReference type="Gene3D" id="1.10.10.1590">
    <property type="entry name" value="NADH-quinone oxidoreductase subunit E"/>
    <property type="match status" value="1"/>
</dbReference>
<dbReference type="EMBL" id="JAAVJC010000012">
    <property type="protein sequence ID" value="NJQ13976.1"/>
    <property type="molecule type" value="Genomic_DNA"/>
</dbReference>
<comment type="cofactor">
    <cofactor evidence="6">
        <name>[2Fe-2S] cluster</name>
        <dbReference type="ChEBI" id="CHEBI:190135"/>
    </cofactor>
</comment>
<keyword evidence="8" id="KW-0560">Oxidoreductase</keyword>
<keyword evidence="4" id="KW-0408">Iron</keyword>
<dbReference type="PROSITE" id="PS01099">
    <property type="entry name" value="COMPLEX1_24K"/>
    <property type="match status" value="1"/>
</dbReference>
<proteinExistence type="inferred from homology"/>
<evidence type="ECO:0000256" key="7">
    <source>
        <dbReference type="SAM" id="MobiDB-lite"/>
    </source>
</evidence>
<evidence type="ECO:0000256" key="5">
    <source>
        <dbReference type="ARBA" id="ARBA00023014"/>
    </source>
</evidence>
<gene>
    <name evidence="8" type="primary">nuoE</name>
    <name evidence="8" type="ORF">HCN52_03220</name>
</gene>
<evidence type="ECO:0000256" key="2">
    <source>
        <dbReference type="ARBA" id="ARBA00022714"/>
    </source>
</evidence>
<reference evidence="8 9" key="1">
    <citation type="submission" date="2020-03" db="EMBL/GenBank/DDBJ databases">
        <title>Draft genome of Streptomyces sp. ventii, isolated from the Axial Seamount in the Pacific Ocean, and resequencing of the two type strains Streptomyces lonarensis strain NCL 716 and Streptomyces bohaiensis strain 11A07.</title>
        <authorList>
            <person name="Loughran R.M."/>
            <person name="Pfannmuller K.M."/>
            <person name="Wasson B.J."/>
            <person name="Deadmond M.C."/>
            <person name="Paddock B.E."/>
            <person name="Koyack M.J."/>
            <person name="Gallegos D.A."/>
            <person name="Mitchell E.A."/>
            <person name="Ushijima B."/>
            <person name="Saw J.H."/>
            <person name="Mcphail K.L."/>
            <person name="Videau P."/>
        </authorList>
    </citation>
    <scope>NUCLEOTIDE SEQUENCE [LARGE SCALE GENOMIC DNA]</scope>
    <source>
        <strain evidence="8 9">11A07</strain>
    </source>
</reference>
<accession>A0ABX1C6W6</accession>
<comment type="caution">
    <text evidence="8">The sequence shown here is derived from an EMBL/GenBank/DDBJ whole genome shotgun (WGS) entry which is preliminary data.</text>
</comment>
<keyword evidence="5" id="KW-0411">Iron-sulfur</keyword>
<keyword evidence="3" id="KW-0479">Metal-binding</keyword>
<dbReference type="SUPFAM" id="SSF52833">
    <property type="entry name" value="Thioredoxin-like"/>
    <property type="match status" value="1"/>
</dbReference>
<keyword evidence="2" id="KW-0001">2Fe-2S</keyword>
<protein>
    <submittedName>
        <fullName evidence="8">NADH-quinone oxidoreductase subunit NuoE</fullName>
        <ecNumber evidence="8">1.6.5.11</ecNumber>
    </submittedName>
</protein>
<feature type="region of interest" description="Disordered" evidence="7">
    <location>
        <begin position="232"/>
        <end position="282"/>
    </location>
</feature>
<dbReference type="GO" id="GO:0016491">
    <property type="term" value="F:oxidoreductase activity"/>
    <property type="evidence" value="ECO:0007669"/>
    <property type="project" value="UniProtKB-KW"/>
</dbReference>
<evidence type="ECO:0000256" key="6">
    <source>
        <dbReference type="ARBA" id="ARBA00034078"/>
    </source>
</evidence>
<comment type="similarity">
    <text evidence="1">Belongs to the complex I 24 kDa subunit family.</text>
</comment>
<organism evidence="8 9">
    <name type="scientific">Streptomyces bohaiensis</name>
    <dbReference type="NCBI Taxonomy" id="1431344"/>
    <lineage>
        <taxon>Bacteria</taxon>
        <taxon>Bacillati</taxon>
        <taxon>Actinomycetota</taxon>
        <taxon>Actinomycetes</taxon>
        <taxon>Kitasatosporales</taxon>
        <taxon>Streptomycetaceae</taxon>
        <taxon>Streptomyces</taxon>
    </lineage>
</organism>
<name>A0ABX1C6W6_9ACTN</name>
<dbReference type="InterPro" id="IPR036249">
    <property type="entry name" value="Thioredoxin-like_sf"/>
</dbReference>
<dbReference type="RefSeq" id="WP_168086806.1">
    <property type="nucleotide sequence ID" value="NZ_BHZH01000033.1"/>
</dbReference>
<dbReference type="EC" id="1.6.5.11" evidence="8"/>
<dbReference type="InterPro" id="IPR042128">
    <property type="entry name" value="NuoE_dom"/>
</dbReference>
<dbReference type="Pfam" id="PF01257">
    <property type="entry name" value="2Fe-2S_thioredx"/>
    <property type="match status" value="1"/>
</dbReference>
<evidence type="ECO:0000256" key="1">
    <source>
        <dbReference type="ARBA" id="ARBA00010643"/>
    </source>
</evidence>
<dbReference type="CDD" id="cd03064">
    <property type="entry name" value="TRX_Fd_NuoE"/>
    <property type="match status" value="1"/>
</dbReference>
<dbReference type="PANTHER" id="PTHR10371">
    <property type="entry name" value="NADH DEHYDROGENASE UBIQUINONE FLAVOPROTEIN 2, MITOCHONDRIAL"/>
    <property type="match status" value="1"/>
</dbReference>
<keyword evidence="9" id="KW-1185">Reference proteome</keyword>
<dbReference type="NCBIfam" id="TIGR01958">
    <property type="entry name" value="nuoE_fam"/>
    <property type="match status" value="1"/>
</dbReference>
<evidence type="ECO:0000313" key="8">
    <source>
        <dbReference type="EMBL" id="NJQ13976.1"/>
    </source>
</evidence>